<keyword evidence="4" id="KW-1185">Reference proteome</keyword>
<dbReference type="InterPro" id="IPR020471">
    <property type="entry name" value="AKR"/>
</dbReference>
<dbReference type="PANTHER" id="PTHR43364:SF4">
    <property type="entry name" value="NAD(P)-LINKED OXIDOREDUCTASE SUPERFAMILY PROTEIN"/>
    <property type="match status" value="1"/>
</dbReference>
<organism evidence="3 4">
    <name type="scientific">Paraburkholderia gardini</name>
    <dbReference type="NCBI Taxonomy" id="2823469"/>
    <lineage>
        <taxon>Bacteria</taxon>
        <taxon>Pseudomonadati</taxon>
        <taxon>Pseudomonadota</taxon>
        <taxon>Betaproteobacteria</taxon>
        <taxon>Burkholderiales</taxon>
        <taxon>Burkholderiaceae</taxon>
        <taxon>Paraburkholderia</taxon>
    </lineage>
</organism>
<evidence type="ECO:0000259" key="2">
    <source>
        <dbReference type="Pfam" id="PF00248"/>
    </source>
</evidence>
<dbReference type="PRINTS" id="PR00069">
    <property type="entry name" value="ALDKETRDTASE"/>
</dbReference>
<evidence type="ECO:0000313" key="3">
    <source>
        <dbReference type="EMBL" id="CAG4923704.1"/>
    </source>
</evidence>
<dbReference type="Gene3D" id="3.20.20.100">
    <property type="entry name" value="NADP-dependent oxidoreductase domain"/>
    <property type="match status" value="1"/>
</dbReference>
<accession>A0ABN7QU82</accession>
<dbReference type="RefSeq" id="WP_228983612.1">
    <property type="nucleotide sequence ID" value="NZ_CAJQYY010000041.1"/>
</dbReference>
<feature type="domain" description="NADP-dependent oxidoreductase" evidence="2">
    <location>
        <begin position="15"/>
        <end position="317"/>
    </location>
</feature>
<dbReference type="InterPro" id="IPR023210">
    <property type="entry name" value="NADP_OxRdtase_dom"/>
</dbReference>
<reference evidence="3 4" key="1">
    <citation type="submission" date="2021-04" db="EMBL/GenBank/DDBJ databases">
        <authorList>
            <person name="Vanwijnsberghe S."/>
        </authorList>
    </citation>
    <scope>NUCLEOTIDE SEQUENCE [LARGE SCALE GENOMIC DNA]</scope>
    <source>
        <strain evidence="3 4">LMG 32171</strain>
    </source>
</reference>
<dbReference type="EC" id="1.1.-.-" evidence="3"/>
<dbReference type="InterPro" id="IPR036812">
    <property type="entry name" value="NAD(P)_OxRdtase_dom_sf"/>
</dbReference>
<evidence type="ECO:0000256" key="1">
    <source>
        <dbReference type="ARBA" id="ARBA00023002"/>
    </source>
</evidence>
<dbReference type="CDD" id="cd19079">
    <property type="entry name" value="AKR_EcYajO-like"/>
    <property type="match status" value="1"/>
</dbReference>
<protein>
    <submittedName>
        <fullName evidence="3">1-deoxyxylulose-5-phosphate synthase YajO</fullName>
        <ecNumber evidence="3">1.1.-.-</ecNumber>
    </submittedName>
</protein>
<dbReference type="InterPro" id="IPR050523">
    <property type="entry name" value="AKR_Detox_Biosynth"/>
</dbReference>
<dbReference type="SUPFAM" id="SSF51430">
    <property type="entry name" value="NAD(P)-linked oxidoreductase"/>
    <property type="match status" value="1"/>
</dbReference>
<keyword evidence="1 3" id="KW-0560">Oxidoreductase</keyword>
<proteinExistence type="predicted"/>
<dbReference type="GO" id="GO:0016491">
    <property type="term" value="F:oxidoreductase activity"/>
    <property type="evidence" value="ECO:0007669"/>
    <property type="project" value="UniProtKB-KW"/>
</dbReference>
<gene>
    <name evidence="3" type="primary">yajO_5</name>
    <name evidence="3" type="ORF">R54767_05020</name>
</gene>
<comment type="caution">
    <text evidence="3">The sequence shown here is derived from an EMBL/GenBank/DDBJ whole genome shotgun (WGS) entry which is preliminary data.</text>
</comment>
<evidence type="ECO:0000313" key="4">
    <source>
        <dbReference type="Proteomes" id="UP000789752"/>
    </source>
</evidence>
<dbReference type="PANTHER" id="PTHR43364">
    <property type="entry name" value="NADH-SPECIFIC METHYLGLYOXAL REDUCTASE-RELATED"/>
    <property type="match status" value="1"/>
</dbReference>
<sequence length="328" mass="36470">MKYVNFGNTGLRVSRLCLGCMTFGDPQSGTHEWTLDEEKTRPIFHAAIEAGINFFDTANSYSTGTSESILGKMVREYVKRDEVVIATKVYWPMRSDSNGRGLSRKAIMTEVDASLRRLGTDYIDLYQIHRWDNATPVEETLEALHDVVKAGKVRYLGASSMFAWQFSKALYLARLNGWTGFVSMQNHLNLLYREEEREMLGLCEDQGIAVMPWSPLARGKLTRPWQDTPATIRDRTDAFSKKIYSASRDDDRKVVEALGAVATARGLPYAQIALAWLLHKPGVTSPIIGASKLQHLQDAVAALDIALSPDEIAALQAPYVPHAVAGFG</sequence>
<dbReference type="Proteomes" id="UP000789752">
    <property type="component" value="Unassembled WGS sequence"/>
</dbReference>
<dbReference type="EMBL" id="CAJQYY010000041">
    <property type="protein sequence ID" value="CAG4923704.1"/>
    <property type="molecule type" value="Genomic_DNA"/>
</dbReference>
<dbReference type="Pfam" id="PF00248">
    <property type="entry name" value="Aldo_ket_red"/>
    <property type="match status" value="1"/>
</dbReference>
<name>A0ABN7QU82_9BURK</name>